<feature type="chain" id="PRO_5011521599" description="Type I secretion C-terminal target domain (VC_A0849 subclass)" evidence="1">
    <location>
        <begin position="21"/>
        <end position="985"/>
    </location>
</feature>
<dbReference type="AlphaFoldDB" id="A0A1I4JZC9"/>
<accession>A0A1I4JZC9</accession>
<keyword evidence="3" id="KW-1185">Reference proteome</keyword>
<dbReference type="GO" id="GO:0005509">
    <property type="term" value="F:calcium ion binding"/>
    <property type="evidence" value="ECO:0007669"/>
    <property type="project" value="InterPro"/>
</dbReference>
<protein>
    <recommendedName>
        <fullName evidence="4">Type I secretion C-terminal target domain (VC_A0849 subclass)</fullName>
    </recommendedName>
</protein>
<dbReference type="STRING" id="254406.SAMN04488042_1011249"/>
<dbReference type="InterPro" id="IPR011049">
    <property type="entry name" value="Serralysin-like_metalloprot_C"/>
</dbReference>
<dbReference type="Proteomes" id="UP000199144">
    <property type="component" value="Unassembled WGS sequence"/>
</dbReference>
<dbReference type="EMBL" id="FOTQ01000001">
    <property type="protein sequence ID" value="SFL71875.1"/>
    <property type="molecule type" value="Genomic_DNA"/>
</dbReference>
<feature type="signal peptide" evidence="1">
    <location>
        <begin position="1"/>
        <end position="20"/>
    </location>
</feature>
<reference evidence="2 3" key="1">
    <citation type="submission" date="2016-10" db="EMBL/GenBank/DDBJ databases">
        <authorList>
            <person name="de Groot N.N."/>
        </authorList>
    </citation>
    <scope>NUCLEOTIDE SEQUENCE [LARGE SCALE GENOMIC DNA]</scope>
    <source>
        <strain evidence="2 3">DSM 15283</strain>
    </source>
</reference>
<organism evidence="2 3">
    <name type="scientific">Shimia aestuarii</name>
    <dbReference type="NCBI Taxonomy" id="254406"/>
    <lineage>
        <taxon>Bacteria</taxon>
        <taxon>Pseudomonadati</taxon>
        <taxon>Pseudomonadota</taxon>
        <taxon>Alphaproteobacteria</taxon>
        <taxon>Rhodobacterales</taxon>
        <taxon>Roseobacteraceae</taxon>
    </lineage>
</organism>
<proteinExistence type="predicted"/>
<sequence>MRLIGGILAMCLALSGAAQAETLKVYVYGNSLIHHLTDSDETTAPHWIAKIAAAAGNDFALDGQWGFLRDFAGSERAKANWRFKEVPRAWTRQYRNYGDVGWDVIMINPANFIQYQAPDKPYDGKNDDGSSPLSAMLTVIDRARAEAAPGRFVIYEGWADMGGYGRSFPPSQRQMRKYYRYNAGEYHDWYEDFLSMLRAERPAVQIDLIPVASTLAALLNGGVLDGIPAEALYSDDAPHGTATLYFLAGAITYVGLYDAPLPQALNLPDSIDATVRGKYGALRDEIHRLVLNRSEASGRKVVVPPTVTAVASEPGTAFPTPALRPDQRSESGLGLADPALAMGLSGISDWSTQHPFIDRFKTARPWVGHLPGQWGGVSTDDLLDRGLMDEEGWVWGIPEDIETVEALILTDQPEAATGLAGMYRVTWQGAGELRITGRARVVRQQPGEIWFDYTPGDGPVGLRIEMTDPERVGDYIHDIVVVAEDHIPLYEAGAVFNPDWLAVVDDLRMVRFMNWMKTNGSTMETWADRPLVSDFTWSWRGVPMEIMVRLANEVGADPWFCMPHLADEDYNKRFAAYVRDNLDPGLKAYVEYSNELWNWGFRQAQWALAQAEERWGANAADDAWMQFAGMKAGEMGRIWGEVFGAETDARLVRVAATHTDWPGLEKGLLQAPFWQKEGNPAPVTFFDAYAVTGYFGVELGMDEGAPKVIGWLEAAGAKARVDGEERGLKRAALDAYVDEHRYDGVHAKTAAALRKGSLNHILTKALPYQARVARENRLALVMYEGGSHVSGVLEWANNSALTDYFITFSTSEELGEIYRELLPAWAGLGGQAFNAFTDVGQPSKWGSWGHLRHLWDKTPRHDALMAYNQRGQHWGAERAKGVFLHGGVYIGTDGDDRLTGTKKRDVLIAGLGNDTLVAQGAGDLLHGGPGEDTVLLPGERLDYAFDRYQGRIRALGITGEYLLTEIETVVFEAEPDVALPLDGLL</sequence>
<dbReference type="Gene3D" id="2.150.10.10">
    <property type="entry name" value="Serralysin-like metalloprotease, C-terminal"/>
    <property type="match status" value="1"/>
</dbReference>
<name>A0A1I4JZC9_9RHOB</name>
<evidence type="ECO:0008006" key="4">
    <source>
        <dbReference type="Google" id="ProtNLM"/>
    </source>
</evidence>
<gene>
    <name evidence="2" type="ORF">SAMN04488042_1011249</name>
</gene>
<dbReference type="SUPFAM" id="SSF51120">
    <property type="entry name" value="beta-Roll"/>
    <property type="match status" value="1"/>
</dbReference>
<evidence type="ECO:0000256" key="1">
    <source>
        <dbReference type="SAM" id="SignalP"/>
    </source>
</evidence>
<dbReference type="OrthoDB" id="7783360at2"/>
<dbReference type="InterPro" id="IPR001343">
    <property type="entry name" value="Hemolysn_Ca-bd"/>
</dbReference>
<keyword evidence="1" id="KW-0732">Signal</keyword>
<evidence type="ECO:0000313" key="2">
    <source>
        <dbReference type="EMBL" id="SFL71875.1"/>
    </source>
</evidence>
<evidence type="ECO:0000313" key="3">
    <source>
        <dbReference type="Proteomes" id="UP000199144"/>
    </source>
</evidence>
<dbReference type="RefSeq" id="WP_093091866.1">
    <property type="nucleotide sequence ID" value="NZ_FOTQ01000001.1"/>
</dbReference>
<dbReference type="Pfam" id="PF00353">
    <property type="entry name" value="HemolysinCabind"/>
    <property type="match status" value="1"/>
</dbReference>